<evidence type="ECO:0000259" key="3">
    <source>
        <dbReference type="PROSITE" id="PS50977"/>
    </source>
</evidence>
<organism evidence="4 5">
    <name type="scientific">Companilactobacillus huachuanensis</name>
    <dbReference type="NCBI Taxonomy" id="2559914"/>
    <lineage>
        <taxon>Bacteria</taxon>
        <taxon>Bacillati</taxon>
        <taxon>Bacillota</taxon>
        <taxon>Bacilli</taxon>
        <taxon>Lactobacillales</taxon>
        <taxon>Lactobacillaceae</taxon>
        <taxon>Companilactobacillus</taxon>
    </lineage>
</organism>
<evidence type="ECO:0000313" key="4">
    <source>
        <dbReference type="EMBL" id="MFC6175645.1"/>
    </source>
</evidence>
<accession>A0ABW1RHT0</accession>
<dbReference type="PANTHER" id="PTHR43479">
    <property type="entry name" value="ACREF/ENVCD OPERON REPRESSOR-RELATED"/>
    <property type="match status" value="1"/>
</dbReference>
<dbReference type="InterPro" id="IPR050624">
    <property type="entry name" value="HTH-type_Tx_Regulator"/>
</dbReference>
<sequence length="178" mass="20847">MTKKDLRYQKTNELLQITLIDLLQTQTFEKITVNDLCQQSLIGRSTFYHHYDDKYELLNQMITDLSQKFQELINRRNTQLNDDSLLIYLYKELFDQRQTFLTLLDLKSTTNDLATQIQQILKNASLDLIEKLPSNLPIDFLTDIYAINALTAITWTLKNGYSKEVAAFMNDSLKKLIL</sequence>
<protein>
    <submittedName>
        <fullName evidence="4">TetR/AcrR family transcriptional regulator</fullName>
    </submittedName>
</protein>
<evidence type="ECO:0000313" key="5">
    <source>
        <dbReference type="Proteomes" id="UP001596288"/>
    </source>
</evidence>
<keyword evidence="5" id="KW-1185">Reference proteome</keyword>
<dbReference type="PANTHER" id="PTHR43479:SF7">
    <property type="entry name" value="TETR-FAMILY TRANSCRIPTIONAL REGULATOR"/>
    <property type="match status" value="1"/>
</dbReference>
<dbReference type="Proteomes" id="UP001596288">
    <property type="component" value="Unassembled WGS sequence"/>
</dbReference>
<dbReference type="RefSeq" id="WP_137611137.1">
    <property type="nucleotide sequence ID" value="NZ_BJDF01000007.1"/>
</dbReference>
<dbReference type="SUPFAM" id="SSF46689">
    <property type="entry name" value="Homeodomain-like"/>
    <property type="match status" value="1"/>
</dbReference>
<name>A0ABW1RHT0_9LACO</name>
<dbReference type="EMBL" id="JBHSSF010000007">
    <property type="protein sequence ID" value="MFC6175645.1"/>
    <property type="molecule type" value="Genomic_DNA"/>
</dbReference>
<gene>
    <name evidence="4" type="ORF">ACFQAV_02290</name>
</gene>
<feature type="DNA-binding region" description="H-T-H motif" evidence="2">
    <location>
        <begin position="32"/>
        <end position="51"/>
    </location>
</feature>
<feature type="domain" description="HTH tetR-type" evidence="3">
    <location>
        <begin position="9"/>
        <end position="69"/>
    </location>
</feature>
<dbReference type="Gene3D" id="1.10.357.10">
    <property type="entry name" value="Tetracycline Repressor, domain 2"/>
    <property type="match status" value="1"/>
</dbReference>
<keyword evidence="1 2" id="KW-0238">DNA-binding</keyword>
<evidence type="ECO:0000256" key="1">
    <source>
        <dbReference type="ARBA" id="ARBA00023125"/>
    </source>
</evidence>
<dbReference type="InterPro" id="IPR009057">
    <property type="entry name" value="Homeodomain-like_sf"/>
</dbReference>
<dbReference type="InterPro" id="IPR001647">
    <property type="entry name" value="HTH_TetR"/>
</dbReference>
<evidence type="ECO:0000256" key="2">
    <source>
        <dbReference type="PROSITE-ProRule" id="PRU00335"/>
    </source>
</evidence>
<comment type="caution">
    <text evidence="4">The sequence shown here is derived from an EMBL/GenBank/DDBJ whole genome shotgun (WGS) entry which is preliminary data.</text>
</comment>
<proteinExistence type="predicted"/>
<dbReference type="PROSITE" id="PS50977">
    <property type="entry name" value="HTH_TETR_2"/>
    <property type="match status" value="1"/>
</dbReference>
<reference evidence="5" key="1">
    <citation type="journal article" date="2019" name="Int. J. Syst. Evol. Microbiol.">
        <title>The Global Catalogue of Microorganisms (GCM) 10K type strain sequencing project: providing services to taxonomists for standard genome sequencing and annotation.</title>
        <authorList>
            <consortium name="The Broad Institute Genomics Platform"/>
            <consortium name="The Broad Institute Genome Sequencing Center for Infectious Disease"/>
            <person name="Wu L."/>
            <person name="Ma J."/>
        </authorList>
    </citation>
    <scope>NUCLEOTIDE SEQUENCE [LARGE SCALE GENOMIC DNA]</scope>
    <source>
        <strain evidence="5">CCM 8927</strain>
    </source>
</reference>